<dbReference type="Proteomes" id="UP001214415">
    <property type="component" value="Chromosome 1"/>
</dbReference>
<sequence>MSHEPRYLVDYDELPPWAQGTPYVVSGYRTPGDMPATADETAAVTTASGTDVRRPTAASGGASAKPMQSYYRHDTFYKCWCSVWCYWHNETINIHTHLWGAVLAILVLVLQLADVLGLLPAGPWPILSMQKFPTDNLLEHYTHLPLRMSRAQWLDRPVGVDVVMMCVFLLAAMVCLGCSATVGIVVLIVGSHFPLLHFGFHCHPTLRTVYLSHVSFWGAIAFYIVTQPKYTQPQHKGTRTLVFVALGLSGIAPLLHGLWIARSWHFVTEVLGAKYVMLSGATYIFGACLYVAHIPERWYPRRFDLLGASHQLFHVCVLLGAWLHWVAVHHAYTFWHAVETVGGERSQEAVCAVLHAS</sequence>
<organism evidence="8 9">
    <name type="scientific">Malassezia equina</name>
    <dbReference type="NCBI Taxonomy" id="1381935"/>
    <lineage>
        <taxon>Eukaryota</taxon>
        <taxon>Fungi</taxon>
        <taxon>Dikarya</taxon>
        <taxon>Basidiomycota</taxon>
        <taxon>Ustilaginomycotina</taxon>
        <taxon>Malasseziomycetes</taxon>
        <taxon>Malasseziales</taxon>
        <taxon>Malasseziaceae</taxon>
        <taxon>Malassezia</taxon>
    </lineage>
</organism>
<dbReference type="GO" id="GO:0006882">
    <property type="term" value="P:intracellular zinc ion homeostasis"/>
    <property type="evidence" value="ECO:0007669"/>
    <property type="project" value="TreeGrafter"/>
</dbReference>
<evidence type="ECO:0000313" key="9">
    <source>
        <dbReference type="Proteomes" id="UP001214415"/>
    </source>
</evidence>
<keyword evidence="5 7" id="KW-0472">Membrane</keyword>
<dbReference type="GO" id="GO:0038023">
    <property type="term" value="F:signaling receptor activity"/>
    <property type="evidence" value="ECO:0007669"/>
    <property type="project" value="TreeGrafter"/>
</dbReference>
<feature type="transmembrane region" description="Helical" evidence="7">
    <location>
        <begin position="273"/>
        <end position="292"/>
    </location>
</feature>
<feature type="transmembrane region" description="Helical" evidence="7">
    <location>
        <begin position="158"/>
        <end position="189"/>
    </location>
</feature>
<evidence type="ECO:0000256" key="2">
    <source>
        <dbReference type="ARBA" id="ARBA00007018"/>
    </source>
</evidence>
<dbReference type="InterPro" id="IPR004254">
    <property type="entry name" value="AdipoR/HlyIII-related"/>
</dbReference>
<dbReference type="GO" id="GO:0046872">
    <property type="term" value="F:metal ion binding"/>
    <property type="evidence" value="ECO:0007669"/>
    <property type="project" value="UniProtKB-KW"/>
</dbReference>
<dbReference type="EMBL" id="CP119900">
    <property type="protein sequence ID" value="WFD21852.1"/>
    <property type="molecule type" value="Genomic_DNA"/>
</dbReference>
<feature type="transmembrane region" description="Helical" evidence="7">
    <location>
        <begin position="209"/>
        <end position="226"/>
    </location>
</feature>
<evidence type="ECO:0000256" key="3">
    <source>
        <dbReference type="ARBA" id="ARBA00022692"/>
    </source>
</evidence>
<gene>
    <name evidence="8" type="ORF">MEQU1_000508</name>
</gene>
<feature type="binding site" evidence="6">
    <location>
        <position position="314"/>
    </location>
    <ligand>
        <name>Zn(2+)</name>
        <dbReference type="ChEBI" id="CHEBI:29105"/>
    </ligand>
</feature>
<keyword evidence="9" id="KW-1185">Reference proteome</keyword>
<dbReference type="PANTHER" id="PTHR20855:SF52">
    <property type="entry name" value="ADIPONECTIN RECEPTOR PROTEIN"/>
    <property type="match status" value="1"/>
</dbReference>
<comment type="subcellular location">
    <subcellularLocation>
        <location evidence="1">Membrane</location>
        <topology evidence="1">Multi-pass membrane protein</topology>
    </subcellularLocation>
</comment>
<dbReference type="AlphaFoldDB" id="A0AAF0E8T8"/>
<accession>A0AAF0E8T8</accession>
<feature type="transmembrane region" description="Helical" evidence="7">
    <location>
        <begin position="238"/>
        <end position="261"/>
    </location>
</feature>
<evidence type="ECO:0000313" key="8">
    <source>
        <dbReference type="EMBL" id="WFD21852.1"/>
    </source>
</evidence>
<keyword evidence="6" id="KW-0479">Metal-binding</keyword>
<keyword evidence="6" id="KW-0862">Zinc</keyword>
<evidence type="ECO:0000256" key="6">
    <source>
        <dbReference type="PIRSR" id="PIRSR604254-1"/>
    </source>
</evidence>
<feature type="transmembrane region" description="Helical" evidence="7">
    <location>
        <begin position="312"/>
        <end position="332"/>
    </location>
</feature>
<protein>
    <submittedName>
        <fullName evidence="8">Uncharacterized protein</fullName>
    </submittedName>
</protein>
<name>A0AAF0E8T8_9BASI</name>
<dbReference type="GO" id="GO:0016020">
    <property type="term" value="C:membrane"/>
    <property type="evidence" value="ECO:0007669"/>
    <property type="project" value="UniProtKB-SubCell"/>
</dbReference>
<feature type="binding site" evidence="6">
    <location>
        <position position="310"/>
    </location>
    <ligand>
        <name>Zn(2+)</name>
        <dbReference type="ChEBI" id="CHEBI:29105"/>
    </ligand>
</feature>
<proteinExistence type="inferred from homology"/>
<dbReference type="Pfam" id="PF03006">
    <property type="entry name" value="HlyIII"/>
    <property type="match status" value="2"/>
</dbReference>
<feature type="transmembrane region" description="Helical" evidence="7">
    <location>
        <begin position="98"/>
        <end position="121"/>
    </location>
</feature>
<evidence type="ECO:0000256" key="7">
    <source>
        <dbReference type="SAM" id="Phobius"/>
    </source>
</evidence>
<evidence type="ECO:0000256" key="4">
    <source>
        <dbReference type="ARBA" id="ARBA00022989"/>
    </source>
</evidence>
<reference evidence="8" key="1">
    <citation type="submission" date="2023-03" db="EMBL/GenBank/DDBJ databases">
        <title>Mating type loci evolution in Malassezia.</title>
        <authorList>
            <person name="Coelho M.A."/>
        </authorList>
    </citation>
    <scope>NUCLEOTIDE SEQUENCE</scope>
    <source>
        <strain evidence="8">CBS 12830</strain>
    </source>
</reference>
<dbReference type="PANTHER" id="PTHR20855">
    <property type="entry name" value="ADIPOR/PROGESTIN RECEPTOR-RELATED"/>
    <property type="match status" value="1"/>
</dbReference>
<keyword evidence="3 7" id="KW-0812">Transmembrane</keyword>
<comment type="similarity">
    <text evidence="2">Belongs to the ADIPOR family.</text>
</comment>
<evidence type="ECO:0000256" key="5">
    <source>
        <dbReference type="ARBA" id="ARBA00023136"/>
    </source>
</evidence>
<keyword evidence="4 7" id="KW-1133">Transmembrane helix</keyword>
<evidence type="ECO:0000256" key="1">
    <source>
        <dbReference type="ARBA" id="ARBA00004141"/>
    </source>
</evidence>